<dbReference type="EMBL" id="BDIP01005795">
    <property type="protein sequence ID" value="GIQ90128.1"/>
    <property type="molecule type" value="Genomic_DNA"/>
</dbReference>
<evidence type="ECO:0000313" key="2">
    <source>
        <dbReference type="Proteomes" id="UP000265618"/>
    </source>
</evidence>
<organism evidence="1 2">
    <name type="scientific">Kipferlia bialata</name>
    <dbReference type="NCBI Taxonomy" id="797122"/>
    <lineage>
        <taxon>Eukaryota</taxon>
        <taxon>Metamonada</taxon>
        <taxon>Carpediemonas-like organisms</taxon>
        <taxon>Kipferlia</taxon>
    </lineage>
</organism>
<sequence>MTMGTTHVAAGFNDLGLLLTANVVPHRSGHATNTPLRFIGYDLAPYNVAKNMVVWHMIQTVPDRDCATAVLQVWYSAIWERSTDRYFQRAALEVVMPMLPTYLLGGTSSPKDIPESVRILMHWAGAAESKVPLEGAMIAFADFTGNTGVISTIGSTFTHKADRGAFLRLDLTGAFAVPEVTGRQRQRDLVGSAAMFDVRHPVID</sequence>
<accession>A0A9K3DA81</accession>
<proteinExistence type="predicted"/>
<reference evidence="1 2" key="1">
    <citation type="journal article" date="2018" name="PLoS ONE">
        <title>The draft genome of Kipferlia bialata reveals reductive genome evolution in fornicate parasites.</title>
        <authorList>
            <person name="Tanifuji G."/>
            <person name="Takabayashi S."/>
            <person name="Kume K."/>
            <person name="Takagi M."/>
            <person name="Nakayama T."/>
            <person name="Kamikawa R."/>
            <person name="Inagaki Y."/>
            <person name="Hashimoto T."/>
        </authorList>
    </citation>
    <scope>NUCLEOTIDE SEQUENCE [LARGE SCALE GENOMIC DNA]</scope>
    <source>
        <strain evidence="1">NY0173</strain>
    </source>
</reference>
<comment type="caution">
    <text evidence="1">The sequence shown here is derived from an EMBL/GenBank/DDBJ whole genome shotgun (WGS) entry which is preliminary data.</text>
</comment>
<dbReference type="AlphaFoldDB" id="A0A9K3DA81"/>
<keyword evidence="2" id="KW-1185">Reference proteome</keyword>
<dbReference type="Proteomes" id="UP000265618">
    <property type="component" value="Unassembled WGS sequence"/>
</dbReference>
<protein>
    <submittedName>
        <fullName evidence="1">Uncharacterized protein</fullName>
    </submittedName>
</protein>
<name>A0A9K3DA81_9EUKA</name>
<gene>
    <name evidence="1" type="ORF">KIPB_012798</name>
</gene>
<dbReference type="OrthoDB" id="429944at2759"/>
<evidence type="ECO:0000313" key="1">
    <source>
        <dbReference type="EMBL" id="GIQ90128.1"/>
    </source>
</evidence>